<evidence type="ECO:0000313" key="3">
    <source>
        <dbReference type="Proteomes" id="UP000196230"/>
    </source>
</evidence>
<name>A0A1R4JBR2_9MICC</name>
<protein>
    <submittedName>
        <fullName evidence="2">Uncharacterized protein</fullName>
    </submittedName>
</protein>
<dbReference type="RefSeq" id="WP_087134187.1">
    <property type="nucleotide sequence ID" value="NZ_FUKP01000051.1"/>
</dbReference>
<organism evidence="2 3">
    <name type="scientific">Micrococcus lylae</name>
    <dbReference type="NCBI Taxonomy" id="1273"/>
    <lineage>
        <taxon>Bacteria</taxon>
        <taxon>Bacillati</taxon>
        <taxon>Actinomycetota</taxon>
        <taxon>Actinomycetes</taxon>
        <taxon>Micrococcales</taxon>
        <taxon>Micrococcaceae</taxon>
        <taxon>Micrococcus</taxon>
    </lineage>
</organism>
<dbReference type="Proteomes" id="UP000196230">
    <property type="component" value="Unassembled WGS sequence"/>
</dbReference>
<accession>A0A1R4JBR2</accession>
<dbReference type="AlphaFoldDB" id="A0A1R4JBR2"/>
<evidence type="ECO:0000313" key="2">
    <source>
        <dbReference type="EMBL" id="SJN29581.1"/>
    </source>
</evidence>
<proteinExistence type="predicted"/>
<dbReference type="EMBL" id="FUKP01000051">
    <property type="protein sequence ID" value="SJN29581.1"/>
    <property type="molecule type" value="Genomic_DNA"/>
</dbReference>
<feature type="region of interest" description="Disordered" evidence="1">
    <location>
        <begin position="157"/>
        <end position="207"/>
    </location>
</feature>
<gene>
    <name evidence="2" type="ORF">FM125_07710</name>
</gene>
<evidence type="ECO:0000256" key="1">
    <source>
        <dbReference type="SAM" id="MobiDB-lite"/>
    </source>
</evidence>
<reference evidence="2 3" key="1">
    <citation type="submission" date="2017-02" db="EMBL/GenBank/DDBJ databases">
        <authorList>
            <person name="Peterson S.W."/>
        </authorList>
    </citation>
    <scope>NUCLEOTIDE SEQUENCE [LARGE SCALE GENOMIC DNA]</scope>
    <source>
        <strain evidence="2 3">2B3F</strain>
    </source>
</reference>
<sequence>MTASQSAEAEALSAADGEFLDKTFPDIARAMGAESVRRLRETTCTGALPGDPSAVERTSWIADAEVAVDSEDTAHKVADHIRTQADKQGWTLAEDPADVDAEGNFAGTRLLGGKHDGQNMVMTVLLDEDRDGTLIVATVVRGICRDMPDGHEMVHSRLDPDYGTAEGDGYNDHVSLEDYTGEQAPLPESTQTPAPTGPEGASPFRPH</sequence>